<feature type="signal peptide" evidence="1">
    <location>
        <begin position="1"/>
        <end position="23"/>
    </location>
</feature>
<accession>A0AAN6Y9X7</accession>
<dbReference type="PANTHER" id="PTHR37536">
    <property type="entry name" value="PUTATIVE (AFU_ORTHOLOGUE AFUA_3G02970)-RELATED"/>
    <property type="match status" value="1"/>
</dbReference>
<evidence type="ECO:0000313" key="2">
    <source>
        <dbReference type="EMBL" id="KAK4214768.1"/>
    </source>
</evidence>
<dbReference type="SUPFAM" id="SSF49899">
    <property type="entry name" value="Concanavalin A-like lectins/glucanases"/>
    <property type="match status" value="1"/>
</dbReference>
<dbReference type="Proteomes" id="UP001301769">
    <property type="component" value="Unassembled WGS sequence"/>
</dbReference>
<reference evidence="2" key="1">
    <citation type="journal article" date="2023" name="Mol. Phylogenet. Evol.">
        <title>Genome-scale phylogeny and comparative genomics of the fungal order Sordariales.</title>
        <authorList>
            <person name="Hensen N."/>
            <person name="Bonometti L."/>
            <person name="Westerberg I."/>
            <person name="Brannstrom I.O."/>
            <person name="Guillou S."/>
            <person name="Cros-Aarteil S."/>
            <person name="Calhoun S."/>
            <person name="Haridas S."/>
            <person name="Kuo A."/>
            <person name="Mondo S."/>
            <person name="Pangilinan J."/>
            <person name="Riley R."/>
            <person name="LaButti K."/>
            <person name="Andreopoulos B."/>
            <person name="Lipzen A."/>
            <person name="Chen C."/>
            <person name="Yan M."/>
            <person name="Daum C."/>
            <person name="Ng V."/>
            <person name="Clum A."/>
            <person name="Steindorff A."/>
            <person name="Ohm R.A."/>
            <person name="Martin F."/>
            <person name="Silar P."/>
            <person name="Natvig D.O."/>
            <person name="Lalanne C."/>
            <person name="Gautier V."/>
            <person name="Ament-Velasquez S.L."/>
            <person name="Kruys A."/>
            <person name="Hutchinson M.I."/>
            <person name="Powell A.J."/>
            <person name="Barry K."/>
            <person name="Miller A.N."/>
            <person name="Grigoriev I.V."/>
            <person name="Debuchy R."/>
            <person name="Gladieux P."/>
            <person name="Hiltunen Thoren M."/>
            <person name="Johannesson H."/>
        </authorList>
    </citation>
    <scope>NUCLEOTIDE SEQUENCE</scope>
    <source>
        <strain evidence="2">PSN293</strain>
    </source>
</reference>
<dbReference type="EMBL" id="MU858088">
    <property type="protein sequence ID" value="KAK4214768.1"/>
    <property type="molecule type" value="Genomic_DNA"/>
</dbReference>
<proteinExistence type="predicted"/>
<evidence type="ECO:0000256" key="1">
    <source>
        <dbReference type="SAM" id="SignalP"/>
    </source>
</evidence>
<keyword evidence="3" id="KW-1185">Reference proteome</keyword>
<gene>
    <name evidence="2" type="ORF">QBC37DRAFT_399264</name>
</gene>
<name>A0AAN6Y9X7_9PEZI</name>
<protein>
    <submittedName>
        <fullName evidence="2">Uncharacterized protein</fullName>
    </submittedName>
</protein>
<dbReference type="GO" id="GO:0006508">
    <property type="term" value="P:proteolysis"/>
    <property type="evidence" value="ECO:0007669"/>
    <property type="project" value="InterPro"/>
</dbReference>
<evidence type="ECO:0000313" key="3">
    <source>
        <dbReference type="Proteomes" id="UP001301769"/>
    </source>
</evidence>
<dbReference type="PANTHER" id="PTHR37536:SF1">
    <property type="entry name" value="ASPERGILLOPEPSIN, PUTAITVE (AFU_ORTHOLOGUE AFUA_7G01200)"/>
    <property type="match status" value="1"/>
</dbReference>
<dbReference type="AlphaFoldDB" id="A0AAN6Y9X7"/>
<dbReference type="Gene3D" id="2.60.120.700">
    <property type="entry name" value="Peptidase G1"/>
    <property type="match status" value="1"/>
</dbReference>
<dbReference type="InterPro" id="IPR038656">
    <property type="entry name" value="Peptidase_G1_sf"/>
</dbReference>
<sequence>MMSMRSFLSLGMALWDLFQAATAARTIDSIANTLINRQDSPDAPDQNSTSRCGAVQTIGKGERLYNVTVYFQVPTLHLRRNNPTPQGTTIFLAIDSEGCNSSFKFGVNSVIYQDETQAGQPQVHEFFYHWAPAQPKTVLPDFPLHPGDYINLQIFPYGDTLLLTITNDAYNRSQIFSLQEAGDLCLSDFAVMIQDPSLDPSEIPSVNSTVALNPPVALADFGAVSWMYVGGLTADDKDYGIYDAKMTYMKNEKTGLYRVVAFQRGDDEHGLIMAGQNYEPADE</sequence>
<dbReference type="InterPro" id="IPR000250">
    <property type="entry name" value="Peptidase_G1"/>
</dbReference>
<feature type="chain" id="PRO_5042964533" evidence="1">
    <location>
        <begin position="24"/>
        <end position="283"/>
    </location>
</feature>
<organism evidence="2 3">
    <name type="scientific">Rhypophila decipiens</name>
    <dbReference type="NCBI Taxonomy" id="261697"/>
    <lineage>
        <taxon>Eukaryota</taxon>
        <taxon>Fungi</taxon>
        <taxon>Dikarya</taxon>
        <taxon>Ascomycota</taxon>
        <taxon>Pezizomycotina</taxon>
        <taxon>Sordariomycetes</taxon>
        <taxon>Sordariomycetidae</taxon>
        <taxon>Sordariales</taxon>
        <taxon>Naviculisporaceae</taxon>
        <taxon>Rhypophila</taxon>
    </lineage>
</organism>
<reference evidence="2" key="2">
    <citation type="submission" date="2023-05" db="EMBL/GenBank/DDBJ databases">
        <authorList>
            <consortium name="Lawrence Berkeley National Laboratory"/>
            <person name="Steindorff A."/>
            <person name="Hensen N."/>
            <person name="Bonometti L."/>
            <person name="Westerberg I."/>
            <person name="Brannstrom I.O."/>
            <person name="Guillou S."/>
            <person name="Cros-Aarteil S."/>
            <person name="Calhoun S."/>
            <person name="Haridas S."/>
            <person name="Kuo A."/>
            <person name="Mondo S."/>
            <person name="Pangilinan J."/>
            <person name="Riley R."/>
            <person name="Labutti K."/>
            <person name="Andreopoulos B."/>
            <person name="Lipzen A."/>
            <person name="Chen C."/>
            <person name="Yanf M."/>
            <person name="Daum C."/>
            <person name="Ng V."/>
            <person name="Clum A."/>
            <person name="Ohm R."/>
            <person name="Martin F."/>
            <person name="Silar P."/>
            <person name="Natvig D."/>
            <person name="Lalanne C."/>
            <person name="Gautier V."/>
            <person name="Ament-Velasquez S.L."/>
            <person name="Kruys A."/>
            <person name="Hutchinson M.I."/>
            <person name="Powell A.J."/>
            <person name="Barry K."/>
            <person name="Miller A.N."/>
            <person name="Grigoriev I.V."/>
            <person name="Debuchy R."/>
            <person name="Gladieux P."/>
            <person name="Thoren M.H."/>
            <person name="Johannesson H."/>
        </authorList>
    </citation>
    <scope>NUCLEOTIDE SEQUENCE</scope>
    <source>
        <strain evidence="2">PSN293</strain>
    </source>
</reference>
<keyword evidence="1" id="KW-0732">Signal</keyword>
<comment type="caution">
    <text evidence="2">The sequence shown here is derived from an EMBL/GenBank/DDBJ whole genome shotgun (WGS) entry which is preliminary data.</text>
</comment>
<dbReference type="InterPro" id="IPR013320">
    <property type="entry name" value="ConA-like_dom_sf"/>
</dbReference>
<dbReference type="GO" id="GO:0070007">
    <property type="term" value="F:glutamic-type endopeptidase activity"/>
    <property type="evidence" value="ECO:0007669"/>
    <property type="project" value="InterPro"/>
</dbReference>
<dbReference type="Pfam" id="PF01828">
    <property type="entry name" value="Peptidase_A4"/>
    <property type="match status" value="1"/>
</dbReference>